<name>A0AAD6ZMQ9_9AGAR</name>
<dbReference type="SMART" id="SM00853">
    <property type="entry name" value="MutL_C"/>
    <property type="match status" value="1"/>
</dbReference>
<evidence type="ECO:0000259" key="2">
    <source>
        <dbReference type="SMART" id="SM00853"/>
    </source>
</evidence>
<dbReference type="GO" id="GO:0006298">
    <property type="term" value="P:mismatch repair"/>
    <property type="evidence" value="ECO:0007669"/>
    <property type="project" value="InterPro"/>
</dbReference>
<feature type="region of interest" description="Disordered" evidence="1">
    <location>
        <begin position="1"/>
        <end position="54"/>
    </location>
</feature>
<evidence type="ECO:0000256" key="1">
    <source>
        <dbReference type="SAM" id="MobiDB-lite"/>
    </source>
</evidence>
<dbReference type="GO" id="GO:0005524">
    <property type="term" value="F:ATP binding"/>
    <property type="evidence" value="ECO:0007669"/>
    <property type="project" value="InterPro"/>
</dbReference>
<evidence type="ECO:0000313" key="4">
    <source>
        <dbReference type="Proteomes" id="UP001218218"/>
    </source>
</evidence>
<dbReference type="PANTHER" id="PTHR10073:SF52">
    <property type="entry name" value="MISMATCH REPAIR ENDONUCLEASE PMS2"/>
    <property type="match status" value="1"/>
</dbReference>
<dbReference type="GO" id="GO:0032389">
    <property type="term" value="C:MutLalpha complex"/>
    <property type="evidence" value="ECO:0007669"/>
    <property type="project" value="TreeGrafter"/>
</dbReference>
<protein>
    <submittedName>
        <fullName evidence="3">MutL C terminal dimerization domain-containing protein</fullName>
    </submittedName>
</protein>
<dbReference type="EMBL" id="JARIHO010000037">
    <property type="protein sequence ID" value="KAJ7330351.1"/>
    <property type="molecule type" value="Genomic_DNA"/>
</dbReference>
<gene>
    <name evidence="3" type="ORF">DFH08DRAFT_708973</name>
</gene>
<feature type="compositionally biased region" description="Polar residues" evidence="1">
    <location>
        <begin position="41"/>
        <end position="54"/>
    </location>
</feature>
<dbReference type="InterPro" id="IPR042121">
    <property type="entry name" value="MutL_C_regsub"/>
</dbReference>
<dbReference type="InterPro" id="IPR037198">
    <property type="entry name" value="MutL_C_sf"/>
</dbReference>
<keyword evidence="4" id="KW-1185">Reference proteome</keyword>
<accession>A0AAD6ZMQ9</accession>
<dbReference type="InterPro" id="IPR038973">
    <property type="entry name" value="MutL/Mlh/Pms-like"/>
</dbReference>
<dbReference type="AlphaFoldDB" id="A0AAD6ZMQ9"/>
<sequence>MHVDDVDAQDASSPVALDSRADRVSAVPPSNIDNDEITIIQPDNAQSVPHPRGNSSVIELTDDDLFESSELSSFALDTGLSATHSLDEAVSRPEVIRTSGGDGDLSLRVDLSKISSSWRRLHGNLTTASARREPESEPSSSKVLLDAGITDAPSDDVATEALARTISKADFGAMEILGQFNLGFIITRRRKEKDGDGAAVAMDDLFIVDQHAADEKYNFETLQQTTRIKSQKLFRAQALELTAGDELLAMENIEVLRQNGFEVETAAEGDSGPRLSLTAQPISKDTVFDMKDLEELIHRMRDQPAGQMVRCSKARAMFAMRACRKSVMIGMPLNKGQMTGVVRHMGTMDQPWNCPHGRPTMRHLADIVGEHDRRGVNWAGFASG</sequence>
<dbReference type="InterPro" id="IPR042120">
    <property type="entry name" value="MutL_C_dimsub"/>
</dbReference>
<dbReference type="Gene3D" id="3.30.1370.100">
    <property type="entry name" value="MutL, C-terminal domain, regulatory subdomain"/>
    <property type="match status" value="1"/>
</dbReference>
<proteinExistence type="predicted"/>
<reference evidence="3" key="1">
    <citation type="submission" date="2023-03" db="EMBL/GenBank/DDBJ databases">
        <title>Massive genome expansion in bonnet fungi (Mycena s.s.) driven by repeated elements and novel gene families across ecological guilds.</title>
        <authorList>
            <consortium name="Lawrence Berkeley National Laboratory"/>
            <person name="Harder C.B."/>
            <person name="Miyauchi S."/>
            <person name="Viragh M."/>
            <person name="Kuo A."/>
            <person name="Thoen E."/>
            <person name="Andreopoulos B."/>
            <person name="Lu D."/>
            <person name="Skrede I."/>
            <person name="Drula E."/>
            <person name="Henrissat B."/>
            <person name="Morin E."/>
            <person name="Kohler A."/>
            <person name="Barry K."/>
            <person name="LaButti K."/>
            <person name="Morin E."/>
            <person name="Salamov A."/>
            <person name="Lipzen A."/>
            <person name="Mereny Z."/>
            <person name="Hegedus B."/>
            <person name="Baldrian P."/>
            <person name="Stursova M."/>
            <person name="Weitz H."/>
            <person name="Taylor A."/>
            <person name="Grigoriev I.V."/>
            <person name="Nagy L.G."/>
            <person name="Martin F."/>
            <person name="Kauserud H."/>
        </authorList>
    </citation>
    <scope>NUCLEOTIDE SEQUENCE</scope>
    <source>
        <strain evidence="3">CBHHK002</strain>
    </source>
</reference>
<feature type="domain" description="MutL C-terminal dimerisation" evidence="2">
    <location>
        <begin position="176"/>
        <end position="333"/>
    </location>
</feature>
<dbReference type="Gene3D" id="3.30.1540.20">
    <property type="entry name" value="MutL, C-terminal domain, dimerisation subdomain"/>
    <property type="match status" value="1"/>
</dbReference>
<dbReference type="FunFam" id="3.30.1370.100:FF:000001">
    <property type="entry name" value="Mismatch repair endonuclease pms1, putative"/>
    <property type="match status" value="1"/>
</dbReference>
<evidence type="ECO:0000313" key="3">
    <source>
        <dbReference type="EMBL" id="KAJ7330351.1"/>
    </source>
</evidence>
<dbReference type="SUPFAM" id="SSF118116">
    <property type="entry name" value="DNA mismatch repair protein MutL"/>
    <property type="match status" value="1"/>
</dbReference>
<dbReference type="Proteomes" id="UP001218218">
    <property type="component" value="Unassembled WGS sequence"/>
</dbReference>
<dbReference type="Pfam" id="PF08676">
    <property type="entry name" value="MutL_C"/>
    <property type="match status" value="1"/>
</dbReference>
<dbReference type="PANTHER" id="PTHR10073">
    <property type="entry name" value="DNA MISMATCH REPAIR PROTEIN MLH, PMS, MUTL"/>
    <property type="match status" value="1"/>
</dbReference>
<dbReference type="GO" id="GO:0016887">
    <property type="term" value="F:ATP hydrolysis activity"/>
    <property type="evidence" value="ECO:0007669"/>
    <property type="project" value="InterPro"/>
</dbReference>
<dbReference type="GO" id="GO:0140664">
    <property type="term" value="F:ATP-dependent DNA damage sensor activity"/>
    <property type="evidence" value="ECO:0007669"/>
    <property type="project" value="InterPro"/>
</dbReference>
<dbReference type="InterPro" id="IPR014790">
    <property type="entry name" value="MutL_C"/>
</dbReference>
<comment type="caution">
    <text evidence="3">The sequence shown here is derived from an EMBL/GenBank/DDBJ whole genome shotgun (WGS) entry which is preliminary data.</text>
</comment>
<organism evidence="3 4">
    <name type="scientific">Mycena albidolilacea</name>
    <dbReference type="NCBI Taxonomy" id="1033008"/>
    <lineage>
        <taxon>Eukaryota</taxon>
        <taxon>Fungi</taxon>
        <taxon>Dikarya</taxon>
        <taxon>Basidiomycota</taxon>
        <taxon>Agaricomycotina</taxon>
        <taxon>Agaricomycetes</taxon>
        <taxon>Agaricomycetidae</taxon>
        <taxon>Agaricales</taxon>
        <taxon>Marasmiineae</taxon>
        <taxon>Mycenaceae</taxon>
        <taxon>Mycena</taxon>
    </lineage>
</organism>